<reference evidence="6 7" key="1">
    <citation type="journal article" date="2000" name="Arch. Microbiol.">
        <title>Rhodobaca bogoriensis gen. nov. and sp. nov., an alkaliphilic purple nonsulfur bacterium from African Rift Valley soda lakes.</title>
        <authorList>
            <person name="Milford A.D."/>
            <person name="Achenbach L.A."/>
            <person name="Jung D.O."/>
            <person name="Madigan M.T."/>
        </authorList>
    </citation>
    <scope>NUCLEOTIDE SEQUENCE [LARGE SCALE GENOMIC DNA]</scope>
    <source>
        <strain evidence="6 7">2376</strain>
    </source>
</reference>
<dbReference type="SUPFAM" id="SSF46785">
    <property type="entry name" value="Winged helix' DNA-binding domain"/>
    <property type="match status" value="1"/>
</dbReference>
<keyword evidence="3" id="KW-0804">Transcription</keyword>
<evidence type="ECO:0000256" key="2">
    <source>
        <dbReference type="ARBA" id="ARBA00023125"/>
    </source>
</evidence>
<dbReference type="SMART" id="SM00345">
    <property type="entry name" value="HTH_GNTR"/>
    <property type="match status" value="1"/>
</dbReference>
<dbReference type="PANTHER" id="PTHR43537:SF49">
    <property type="entry name" value="TRANSCRIPTIONAL REGULATORY PROTEIN"/>
    <property type="match status" value="1"/>
</dbReference>
<accession>A0A7Z0I0T9</accession>
<dbReference type="PANTHER" id="PTHR43537">
    <property type="entry name" value="TRANSCRIPTIONAL REGULATOR, GNTR FAMILY"/>
    <property type="match status" value="1"/>
</dbReference>
<evidence type="ECO:0000313" key="7">
    <source>
        <dbReference type="Proteomes" id="UP000529417"/>
    </source>
</evidence>
<dbReference type="InterPro" id="IPR008920">
    <property type="entry name" value="TF_FadR/GntR_C"/>
</dbReference>
<evidence type="ECO:0000313" key="6">
    <source>
        <dbReference type="EMBL" id="NYS25765.1"/>
    </source>
</evidence>
<comment type="caution">
    <text evidence="6">The sequence shown here is derived from an EMBL/GenBank/DDBJ whole genome shotgun (WGS) entry which is preliminary data.</text>
</comment>
<dbReference type="Proteomes" id="UP000529417">
    <property type="component" value="Unassembled WGS sequence"/>
</dbReference>
<name>A0A7Z0I0T9_9RHOB</name>
<feature type="domain" description="HTH gntR-type" evidence="5">
    <location>
        <begin position="14"/>
        <end position="84"/>
    </location>
</feature>
<protein>
    <submittedName>
        <fullName evidence="6">GntR family transcriptional regulator</fullName>
    </submittedName>
</protein>
<dbReference type="CDD" id="cd07377">
    <property type="entry name" value="WHTH_GntR"/>
    <property type="match status" value="1"/>
</dbReference>
<dbReference type="InterPro" id="IPR036388">
    <property type="entry name" value="WH-like_DNA-bd_sf"/>
</dbReference>
<dbReference type="EMBL" id="JACBXS010000024">
    <property type="protein sequence ID" value="NYS25765.1"/>
    <property type="molecule type" value="Genomic_DNA"/>
</dbReference>
<dbReference type="InterPro" id="IPR036390">
    <property type="entry name" value="WH_DNA-bd_sf"/>
</dbReference>
<dbReference type="SMART" id="SM00895">
    <property type="entry name" value="FCD"/>
    <property type="match status" value="1"/>
</dbReference>
<dbReference type="Pfam" id="PF00392">
    <property type="entry name" value="GntR"/>
    <property type="match status" value="1"/>
</dbReference>
<gene>
    <name evidence="6" type="ORF">HUK65_12255</name>
</gene>
<keyword evidence="2" id="KW-0238">DNA-binding</keyword>
<proteinExistence type="predicted"/>
<organism evidence="6 7">
    <name type="scientific">Rhabdonatronobacter sediminivivens</name>
    <dbReference type="NCBI Taxonomy" id="2743469"/>
    <lineage>
        <taxon>Bacteria</taxon>
        <taxon>Pseudomonadati</taxon>
        <taxon>Pseudomonadota</taxon>
        <taxon>Alphaproteobacteria</taxon>
        <taxon>Rhodobacterales</taxon>
        <taxon>Paracoccaceae</taxon>
        <taxon>Rhabdonatronobacter</taxon>
    </lineage>
</organism>
<dbReference type="PROSITE" id="PS50949">
    <property type="entry name" value="HTH_GNTR"/>
    <property type="match status" value="1"/>
</dbReference>
<dbReference type="SUPFAM" id="SSF48008">
    <property type="entry name" value="GntR ligand-binding domain-like"/>
    <property type="match status" value="1"/>
</dbReference>
<feature type="region of interest" description="Disordered" evidence="4">
    <location>
        <begin position="232"/>
        <end position="261"/>
    </location>
</feature>
<evidence type="ECO:0000256" key="1">
    <source>
        <dbReference type="ARBA" id="ARBA00023015"/>
    </source>
</evidence>
<keyword evidence="1" id="KW-0805">Transcription regulation</keyword>
<dbReference type="GO" id="GO:0003677">
    <property type="term" value="F:DNA binding"/>
    <property type="evidence" value="ECO:0007669"/>
    <property type="project" value="UniProtKB-KW"/>
</dbReference>
<dbReference type="InterPro" id="IPR000524">
    <property type="entry name" value="Tscrpt_reg_HTH_GntR"/>
</dbReference>
<dbReference type="AlphaFoldDB" id="A0A7Z0I0T9"/>
<dbReference type="InterPro" id="IPR011711">
    <property type="entry name" value="GntR_C"/>
</dbReference>
<evidence type="ECO:0000256" key="4">
    <source>
        <dbReference type="SAM" id="MobiDB-lite"/>
    </source>
</evidence>
<dbReference type="GO" id="GO:0003700">
    <property type="term" value="F:DNA-binding transcription factor activity"/>
    <property type="evidence" value="ECO:0007669"/>
    <property type="project" value="InterPro"/>
</dbReference>
<dbReference type="Gene3D" id="1.20.120.530">
    <property type="entry name" value="GntR ligand-binding domain-like"/>
    <property type="match status" value="1"/>
</dbReference>
<dbReference type="Pfam" id="PF07729">
    <property type="entry name" value="FCD"/>
    <property type="match status" value="1"/>
</dbReference>
<evidence type="ECO:0000259" key="5">
    <source>
        <dbReference type="PROSITE" id="PS50949"/>
    </source>
</evidence>
<dbReference type="Gene3D" id="1.10.10.10">
    <property type="entry name" value="Winged helix-like DNA-binding domain superfamily/Winged helix DNA-binding domain"/>
    <property type="match status" value="1"/>
</dbReference>
<dbReference type="RefSeq" id="WP_179906562.1">
    <property type="nucleotide sequence ID" value="NZ_JACBXS010000024.1"/>
</dbReference>
<evidence type="ECO:0000256" key="3">
    <source>
        <dbReference type="ARBA" id="ARBA00023163"/>
    </source>
</evidence>
<feature type="compositionally biased region" description="Low complexity" evidence="4">
    <location>
        <begin position="243"/>
        <end position="261"/>
    </location>
</feature>
<keyword evidence="7" id="KW-1185">Reference proteome</keyword>
<dbReference type="PRINTS" id="PR00035">
    <property type="entry name" value="HTHGNTR"/>
</dbReference>
<sequence length="261" mass="29662">MSKGVRLERVAVSFTLKDHIYDALRAAIMEMDIYAADADLRLDERRIAEQLGVSRTPIREALARLEQDGFVEIQPRKGVFVRRKSLDEVLEMVVVWAALESMAARLATERATDAEFRALRKFALKACEEGEGARLAEYSDKNIQFHQRILELSKCNLLVRTANDLFMHMHAVRRRAMGEGDRLRRSVVDHMNIIEALETRDADTASRYVREHTERLHDHIRRTWLKLEQLGRRGEQDPGPGDSAVSPVASSTVAQAGRTGD</sequence>